<dbReference type="SUPFAM" id="SSF53335">
    <property type="entry name" value="S-adenosyl-L-methionine-dependent methyltransferases"/>
    <property type="match status" value="1"/>
</dbReference>
<dbReference type="Proteomes" id="UP001549167">
    <property type="component" value="Unassembled WGS sequence"/>
</dbReference>
<dbReference type="RefSeq" id="WP_354219526.1">
    <property type="nucleotide sequence ID" value="NZ_JBEPMX010000004.1"/>
</dbReference>
<dbReference type="PANTHER" id="PTHR10629">
    <property type="entry name" value="CYTOSINE-SPECIFIC METHYLTRANSFERASE"/>
    <property type="match status" value="1"/>
</dbReference>
<dbReference type="Gene3D" id="3.40.50.150">
    <property type="entry name" value="Vaccinia Virus protein VP39"/>
    <property type="match status" value="1"/>
</dbReference>
<dbReference type="PANTHER" id="PTHR10629:SF52">
    <property type="entry name" value="DNA (CYTOSINE-5)-METHYLTRANSFERASE 1"/>
    <property type="match status" value="1"/>
</dbReference>
<organism evidence="8 9">
    <name type="scientific">Alkalibacillus flavidus</name>
    <dbReference type="NCBI Taxonomy" id="546021"/>
    <lineage>
        <taxon>Bacteria</taxon>
        <taxon>Bacillati</taxon>
        <taxon>Bacillota</taxon>
        <taxon>Bacilli</taxon>
        <taxon>Bacillales</taxon>
        <taxon>Bacillaceae</taxon>
        <taxon>Alkalibacillus</taxon>
    </lineage>
</organism>
<dbReference type="Pfam" id="PF00145">
    <property type="entry name" value="DNA_methylase"/>
    <property type="match status" value="1"/>
</dbReference>
<proteinExistence type="inferred from homology"/>
<dbReference type="CDD" id="cd00315">
    <property type="entry name" value="Cyt_C5_DNA_methylase"/>
    <property type="match status" value="1"/>
</dbReference>
<keyword evidence="9" id="KW-1185">Reference proteome</keyword>
<keyword evidence="2 5" id="KW-0808">Transferase</keyword>
<keyword evidence="1 5" id="KW-0489">Methyltransferase</keyword>
<evidence type="ECO:0000313" key="9">
    <source>
        <dbReference type="Proteomes" id="UP001549167"/>
    </source>
</evidence>
<evidence type="ECO:0000256" key="7">
    <source>
        <dbReference type="RuleBase" id="RU000417"/>
    </source>
</evidence>
<evidence type="ECO:0000256" key="3">
    <source>
        <dbReference type="ARBA" id="ARBA00022691"/>
    </source>
</evidence>
<dbReference type="GO" id="GO:0008168">
    <property type="term" value="F:methyltransferase activity"/>
    <property type="evidence" value="ECO:0007669"/>
    <property type="project" value="UniProtKB-KW"/>
</dbReference>
<comment type="caution">
    <text evidence="8">The sequence shown here is derived from an EMBL/GenBank/DDBJ whole genome shotgun (WGS) entry which is preliminary data.</text>
</comment>
<dbReference type="PROSITE" id="PS00094">
    <property type="entry name" value="C5_MTASE_1"/>
    <property type="match status" value="1"/>
</dbReference>
<dbReference type="InterPro" id="IPR031303">
    <property type="entry name" value="C5_meth_CS"/>
</dbReference>
<dbReference type="NCBIfam" id="TIGR00675">
    <property type="entry name" value="dcm"/>
    <property type="match status" value="1"/>
</dbReference>
<sequence>MLKVMDLFSGIGGLSLGFEQAGFEVVLANELDESIAEAYKFNHPKTEMINEDISQLDLENYLQEYIGVIDVVVGGPPCQGFSQKGARDLLGDDRNYLFRKFYEVVKIIRPKYVLIENVPNILTAQKGLFKEEIYSLFKGLGYGLDSSVLNAFDFGIPQIRKRAFIVGKYRGNVSLPLGNFSEPVCIEDAISDLAYLNSGEGKIKQEYLTPPSTKYQAVLRENSKTLYNHVSTKHSEVALKRMRMIPAGKGREVLPQEQLTKSIYSGTWARMIDKEPSVTITTRFDTPSSGRFTHYLLDRAITVREAARIQSFPDNIVFCGSKGSQMKQVGNAVPPLLAKEIANSIYHDYINESITK</sequence>
<evidence type="ECO:0000256" key="5">
    <source>
        <dbReference type="PROSITE-ProRule" id="PRU01016"/>
    </source>
</evidence>
<comment type="similarity">
    <text evidence="5 6">Belongs to the class I-like SAM-binding methyltransferase superfamily. C5-methyltransferase family.</text>
</comment>
<evidence type="ECO:0000256" key="6">
    <source>
        <dbReference type="RuleBase" id="RU000416"/>
    </source>
</evidence>
<dbReference type="PRINTS" id="PR00105">
    <property type="entry name" value="C5METTRFRASE"/>
</dbReference>
<keyword evidence="4" id="KW-0680">Restriction system</keyword>
<accession>A0ABV2KTL2</accession>
<evidence type="ECO:0000256" key="4">
    <source>
        <dbReference type="ARBA" id="ARBA00022747"/>
    </source>
</evidence>
<dbReference type="EMBL" id="JBEPMX010000004">
    <property type="protein sequence ID" value="MET3682926.1"/>
    <property type="molecule type" value="Genomic_DNA"/>
</dbReference>
<dbReference type="PROSITE" id="PS51679">
    <property type="entry name" value="SAM_MT_C5"/>
    <property type="match status" value="1"/>
</dbReference>
<evidence type="ECO:0000256" key="2">
    <source>
        <dbReference type="ARBA" id="ARBA00022679"/>
    </source>
</evidence>
<feature type="active site" evidence="5">
    <location>
        <position position="78"/>
    </location>
</feature>
<dbReference type="InterPro" id="IPR001525">
    <property type="entry name" value="C5_MeTfrase"/>
</dbReference>
<gene>
    <name evidence="8" type="ORF">ABID56_001016</name>
</gene>
<dbReference type="EC" id="2.1.1.37" evidence="7"/>
<evidence type="ECO:0000313" key="8">
    <source>
        <dbReference type="EMBL" id="MET3682926.1"/>
    </source>
</evidence>
<dbReference type="InterPro" id="IPR018117">
    <property type="entry name" value="C5_DNA_meth_AS"/>
</dbReference>
<dbReference type="InterPro" id="IPR029063">
    <property type="entry name" value="SAM-dependent_MTases_sf"/>
</dbReference>
<dbReference type="InterPro" id="IPR050390">
    <property type="entry name" value="C5-Methyltransferase"/>
</dbReference>
<dbReference type="Gene3D" id="3.90.120.10">
    <property type="entry name" value="DNA Methylase, subunit A, domain 2"/>
    <property type="match status" value="1"/>
</dbReference>
<keyword evidence="3 5" id="KW-0949">S-adenosyl-L-methionine</keyword>
<evidence type="ECO:0000256" key="1">
    <source>
        <dbReference type="ARBA" id="ARBA00022603"/>
    </source>
</evidence>
<protein>
    <recommendedName>
        <fullName evidence="7">Cytosine-specific methyltransferase</fullName>
        <ecNumber evidence="7">2.1.1.37</ecNumber>
    </recommendedName>
</protein>
<dbReference type="PROSITE" id="PS00095">
    <property type="entry name" value="C5_MTASE_2"/>
    <property type="match status" value="1"/>
</dbReference>
<comment type="catalytic activity">
    <reaction evidence="7">
        <text>a 2'-deoxycytidine in DNA + S-adenosyl-L-methionine = a 5-methyl-2'-deoxycytidine in DNA + S-adenosyl-L-homocysteine + H(+)</text>
        <dbReference type="Rhea" id="RHEA:13681"/>
        <dbReference type="Rhea" id="RHEA-COMP:11369"/>
        <dbReference type="Rhea" id="RHEA-COMP:11370"/>
        <dbReference type="ChEBI" id="CHEBI:15378"/>
        <dbReference type="ChEBI" id="CHEBI:57856"/>
        <dbReference type="ChEBI" id="CHEBI:59789"/>
        <dbReference type="ChEBI" id="CHEBI:85452"/>
        <dbReference type="ChEBI" id="CHEBI:85454"/>
        <dbReference type="EC" id="2.1.1.37"/>
    </reaction>
</comment>
<name>A0ABV2KTL2_9BACI</name>
<dbReference type="GO" id="GO:0032259">
    <property type="term" value="P:methylation"/>
    <property type="evidence" value="ECO:0007669"/>
    <property type="project" value="UniProtKB-KW"/>
</dbReference>
<reference evidence="8 9" key="1">
    <citation type="submission" date="2024-06" db="EMBL/GenBank/DDBJ databases">
        <title>Genomic Encyclopedia of Type Strains, Phase IV (KMG-IV): sequencing the most valuable type-strain genomes for metagenomic binning, comparative biology and taxonomic classification.</title>
        <authorList>
            <person name="Goeker M."/>
        </authorList>
    </citation>
    <scope>NUCLEOTIDE SEQUENCE [LARGE SCALE GENOMIC DNA]</scope>
    <source>
        <strain evidence="8 9">DSM 23520</strain>
    </source>
</reference>